<dbReference type="InterPro" id="IPR005019">
    <property type="entry name" value="Adenine_glyco"/>
</dbReference>
<gene>
    <name evidence="2" type="ORF">LOOC260_108100</name>
</gene>
<protein>
    <submittedName>
        <fullName evidence="2">3-methyladenine DNA glycosylase</fullName>
    </submittedName>
</protein>
<keyword evidence="1" id="KW-1133">Transmembrane helix</keyword>
<feature type="transmembrane region" description="Helical" evidence="1">
    <location>
        <begin position="159"/>
        <end position="179"/>
    </location>
</feature>
<sequence>MTEIKRPTWAISNPLMQQYYDTQWGIELHDERALFEMLCLETYQAGLSWQTVLNKRSAFEDAFHHYEIEQVAQMTETQIAPQLKNEKIIRNRLKLNATVNNARTIVKLHVAGRTFDDYIWQFVDYQPQRLVIQKDENLPAQTRLSVQVSKQMKKDGFKFVGPVTIYSYLLAVGVVNARLD</sequence>
<proteinExistence type="predicted"/>
<dbReference type="AlphaFoldDB" id="A0A0A1GTM5"/>
<dbReference type="Pfam" id="PF03352">
    <property type="entry name" value="Adenine_glyco"/>
    <property type="match status" value="1"/>
</dbReference>
<organism evidence="2 3">
    <name type="scientific">Paucilactobacillus hokkaidonensis JCM 18461</name>
    <dbReference type="NCBI Taxonomy" id="1291742"/>
    <lineage>
        <taxon>Bacteria</taxon>
        <taxon>Bacillati</taxon>
        <taxon>Bacillota</taxon>
        <taxon>Bacilli</taxon>
        <taxon>Lactobacillales</taxon>
        <taxon>Lactobacillaceae</taxon>
        <taxon>Paucilactobacillus</taxon>
    </lineage>
</organism>
<keyword evidence="1" id="KW-0472">Membrane</keyword>
<dbReference type="Gene3D" id="1.10.340.30">
    <property type="entry name" value="Hypothetical protein, domain 2"/>
    <property type="match status" value="1"/>
</dbReference>
<reference evidence="2 3" key="1">
    <citation type="submission" date="2014-11" db="EMBL/GenBank/DDBJ databases">
        <title>Complete genome sequence and analysis of Lactobacillus hokkaidonensis LOOC260T.</title>
        <authorList>
            <person name="Tanizawa Y."/>
            <person name="Tohno M."/>
            <person name="Kaminuma E."/>
            <person name="Nakamura Y."/>
            <person name="Arita M."/>
        </authorList>
    </citation>
    <scope>NUCLEOTIDE SEQUENCE [LARGE SCALE GENOMIC DNA]</scope>
    <source>
        <strain evidence="2 3">LOOC260</strain>
    </source>
</reference>
<evidence type="ECO:0000313" key="3">
    <source>
        <dbReference type="Proteomes" id="UP000031620"/>
    </source>
</evidence>
<dbReference type="PANTHER" id="PTHR30037:SF4">
    <property type="entry name" value="DNA-3-METHYLADENINE GLYCOSYLASE I"/>
    <property type="match status" value="1"/>
</dbReference>
<dbReference type="InterPro" id="IPR011257">
    <property type="entry name" value="DNA_glycosylase"/>
</dbReference>
<accession>A0A0A1GTM5</accession>
<evidence type="ECO:0000256" key="1">
    <source>
        <dbReference type="SAM" id="Phobius"/>
    </source>
</evidence>
<evidence type="ECO:0000313" key="2">
    <source>
        <dbReference type="EMBL" id="BAP85350.1"/>
    </source>
</evidence>
<dbReference type="KEGG" id="lho:LOOC260_108100"/>
<keyword evidence="1" id="KW-0812">Transmembrane</keyword>
<dbReference type="Proteomes" id="UP000031620">
    <property type="component" value="Chromosome"/>
</dbReference>
<dbReference type="EMBL" id="AP014680">
    <property type="protein sequence ID" value="BAP85350.1"/>
    <property type="molecule type" value="Genomic_DNA"/>
</dbReference>
<dbReference type="GO" id="GO:0008725">
    <property type="term" value="F:DNA-3-methyladenine glycosylase activity"/>
    <property type="evidence" value="ECO:0007669"/>
    <property type="project" value="InterPro"/>
</dbReference>
<dbReference type="STRING" id="1291742.LOOC260_108100"/>
<name>A0A0A1GTM5_9LACO</name>
<dbReference type="PANTHER" id="PTHR30037">
    <property type="entry name" value="DNA-3-METHYLADENINE GLYCOSYLASE 1"/>
    <property type="match status" value="1"/>
</dbReference>
<dbReference type="GO" id="GO:0006284">
    <property type="term" value="P:base-excision repair"/>
    <property type="evidence" value="ECO:0007669"/>
    <property type="project" value="InterPro"/>
</dbReference>
<dbReference type="HOGENOM" id="CLU_083758_1_0_9"/>
<dbReference type="SUPFAM" id="SSF48150">
    <property type="entry name" value="DNA-glycosylase"/>
    <property type="match status" value="1"/>
</dbReference>
<dbReference type="InterPro" id="IPR052891">
    <property type="entry name" value="DNA-3mA_glycosylase"/>
</dbReference>